<evidence type="ECO:0000313" key="2">
    <source>
        <dbReference type="EMBL" id="HEA16258.1"/>
    </source>
</evidence>
<reference evidence="2" key="1">
    <citation type="journal article" date="2020" name="mSystems">
        <title>Genome- and Community-Level Interaction Insights into Carbon Utilization and Element Cycling Functions of Hydrothermarchaeota in Hydrothermal Sediment.</title>
        <authorList>
            <person name="Zhou Z."/>
            <person name="Liu Y."/>
            <person name="Xu W."/>
            <person name="Pan J."/>
            <person name="Luo Z.H."/>
            <person name="Li M."/>
        </authorList>
    </citation>
    <scope>NUCLEOTIDE SEQUENCE [LARGE SCALE GENOMIC DNA]</scope>
    <source>
        <strain evidence="2">HyVt-346</strain>
    </source>
</reference>
<dbReference type="Proteomes" id="UP000886188">
    <property type="component" value="Unassembled WGS sequence"/>
</dbReference>
<sequence>MFSLLFNRTFKLNSRKRKMKKSCFIYTLAFVSTSFFCQAVHAAPPPKIAEFTTSEAKKWAPRFDYDTDGCYPSVGIGRNGQANGGLKPTGSIGGGCRDNSDLANSNTNHRSTCVNNGSIQYCAHMYALYFEKDQAIDNAWFDDVFSHRHDWEYVIVWLTNNNLTHISYSKHRGAVTAAKSDYAYDDAQQQHVRIVYHKDGASTHVFRPGGAQELAENATGAWHTPTLASWQLMQGDVATTNADLQYLFNTTSFDKANTPFNDGNFINKLNSSLPTGYPGF</sequence>
<dbReference type="PIRSF" id="PIRSF029958">
    <property type="entry name" value="Necrosis-inducing_protein"/>
    <property type="match status" value="1"/>
</dbReference>
<dbReference type="AlphaFoldDB" id="A0A7V1CXS3"/>
<evidence type="ECO:0000256" key="1">
    <source>
        <dbReference type="SAM" id="SignalP"/>
    </source>
</evidence>
<dbReference type="PANTHER" id="PTHR33657:SF6">
    <property type="entry name" value="SECRETED PROTEIN"/>
    <property type="match status" value="1"/>
</dbReference>
<proteinExistence type="predicted"/>
<protein>
    <submittedName>
        <fullName evidence="2">Sugar-binding protein</fullName>
    </submittedName>
</protein>
<gene>
    <name evidence="2" type="ORF">ENH88_07390</name>
</gene>
<accession>A0A7V1CXS3</accession>
<feature type="chain" id="PRO_5031339171" evidence="1">
    <location>
        <begin position="43"/>
        <end position="280"/>
    </location>
</feature>
<organism evidence="2">
    <name type="scientific">Pseudoalteromonas prydzensis</name>
    <dbReference type="NCBI Taxonomy" id="182141"/>
    <lineage>
        <taxon>Bacteria</taxon>
        <taxon>Pseudomonadati</taxon>
        <taxon>Pseudomonadota</taxon>
        <taxon>Gammaproteobacteria</taxon>
        <taxon>Alteromonadales</taxon>
        <taxon>Pseudoalteromonadaceae</taxon>
        <taxon>Pseudoalteromonas</taxon>
    </lineage>
</organism>
<dbReference type="EMBL" id="DRGM01000079">
    <property type="protein sequence ID" value="HEA16258.1"/>
    <property type="molecule type" value="Genomic_DNA"/>
</dbReference>
<dbReference type="Pfam" id="PF05630">
    <property type="entry name" value="NPP1"/>
    <property type="match status" value="1"/>
</dbReference>
<comment type="caution">
    <text evidence="2">The sequence shown here is derived from an EMBL/GenBank/DDBJ whole genome shotgun (WGS) entry which is preliminary data.</text>
</comment>
<feature type="signal peptide" evidence="1">
    <location>
        <begin position="1"/>
        <end position="42"/>
    </location>
</feature>
<name>A0A7V1CXS3_9GAMM</name>
<dbReference type="PANTHER" id="PTHR33657">
    <property type="entry name" value="DOMAIN PROTEIN, PUTATIVE (AFU_ORTHOLOGUE AFUA_5G00600)-RELATED"/>
    <property type="match status" value="1"/>
</dbReference>
<keyword evidence="1" id="KW-0732">Signal</keyword>
<dbReference type="InterPro" id="IPR008701">
    <property type="entry name" value="NPP1"/>
</dbReference>